<evidence type="ECO:0000256" key="4">
    <source>
        <dbReference type="ARBA" id="ARBA00022490"/>
    </source>
</evidence>
<proteinExistence type="inferred from homology"/>
<evidence type="ECO:0000313" key="15">
    <source>
        <dbReference type="EMBL" id="CAH0375388.1"/>
    </source>
</evidence>
<evidence type="ECO:0000256" key="9">
    <source>
        <dbReference type="ARBA" id="ARBA00023054"/>
    </source>
</evidence>
<evidence type="ECO:0000256" key="5">
    <source>
        <dbReference type="ARBA" id="ARBA00022499"/>
    </source>
</evidence>
<evidence type="ECO:0000256" key="11">
    <source>
        <dbReference type="ARBA" id="ARBA00034776"/>
    </source>
</evidence>
<dbReference type="InterPro" id="IPR008603">
    <property type="entry name" value="DCTN4"/>
</dbReference>
<dbReference type="AlphaFoldDB" id="A0A8J2SLQ6"/>
<evidence type="ECO:0000256" key="7">
    <source>
        <dbReference type="ARBA" id="ARBA00022843"/>
    </source>
</evidence>
<reference evidence="15" key="1">
    <citation type="submission" date="2021-11" db="EMBL/GenBank/DDBJ databases">
        <authorList>
            <consortium name="Genoscope - CEA"/>
            <person name="William W."/>
        </authorList>
    </citation>
    <scope>NUCLEOTIDE SEQUENCE</scope>
</reference>
<evidence type="ECO:0000256" key="8">
    <source>
        <dbReference type="ARBA" id="ARBA00022990"/>
    </source>
</evidence>
<keyword evidence="16" id="KW-1185">Reference proteome</keyword>
<evidence type="ECO:0000256" key="6">
    <source>
        <dbReference type="ARBA" id="ARBA00022553"/>
    </source>
</evidence>
<keyword evidence="4" id="KW-0963">Cytoplasm</keyword>
<evidence type="ECO:0000256" key="12">
    <source>
        <dbReference type="ARBA" id="ARBA00034864"/>
    </source>
</evidence>
<name>A0A8J2SLQ6_9STRA</name>
<comment type="subunit">
    <text evidence="13">Subunit of dynactin, a multiprotein complex part of a tripartite complex with dynein and a adapter, such as BICDL1, BICD2 or HOOK3. The dynactin complex is built around ACTR1A/ACTB filament and consists of an actin-related filament composed of a shoulder domain, a pointed end and a barbed end. Its length is defined by its flexible shoulder domain. The soulder is composed of 2 DCTN1 subunits, 4 DCTN2 and 2 DCTN3. The 4 DCNT2 (via N-terminus) bind the ACTR1A filament and act as molecular rulers to determine the length. The pointed end is important for binding dynein-dynactin cargo adapters. Consists of 4 subunits: ACTR10, DCNT4, DCTN5 and DCTN6. The barbed end is composed of a CAPZA1:CAPZB heterodimers, which binds ACTR1A/ACTB filament and dynactin and stabilizes dynactin. Interacts with ATP7B, but not ATP7A, in a copper-dependent manner. Interacts with ANK2; this interaction is required for localization at costameres. Interacts with N4BP2L1.</text>
</comment>
<feature type="compositionally biased region" description="Basic and acidic residues" evidence="14">
    <location>
        <begin position="165"/>
        <end position="175"/>
    </location>
</feature>
<dbReference type="GO" id="GO:0001725">
    <property type="term" value="C:stress fiber"/>
    <property type="evidence" value="ECO:0007669"/>
    <property type="project" value="UniProtKB-SubCell"/>
</dbReference>
<comment type="caution">
    <text evidence="15">The sequence shown here is derived from an EMBL/GenBank/DDBJ whole genome shotgun (WGS) entry which is preliminary data.</text>
</comment>
<dbReference type="GO" id="GO:0005813">
    <property type="term" value="C:centrosome"/>
    <property type="evidence" value="ECO:0007669"/>
    <property type="project" value="UniProtKB-SubCell"/>
</dbReference>
<evidence type="ECO:0000256" key="2">
    <source>
        <dbReference type="ARBA" id="ARBA00004529"/>
    </source>
</evidence>
<evidence type="ECO:0000256" key="1">
    <source>
        <dbReference type="ARBA" id="ARBA00004300"/>
    </source>
</evidence>
<keyword evidence="10" id="KW-0206">Cytoskeleton</keyword>
<keyword evidence="5" id="KW-1017">Isopeptide bond</keyword>
<evidence type="ECO:0000256" key="14">
    <source>
        <dbReference type="SAM" id="MobiDB-lite"/>
    </source>
</evidence>
<keyword evidence="7" id="KW-0832">Ubl conjugation</keyword>
<dbReference type="PANTHER" id="PTHR13034">
    <property type="entry name" value="DYNACTIN P62 SUBUNIT"/>
    <property type="match status" value="1"/>
</dbReference>
<gene>
    <name evidence="15" type="ORF">PECAL_4P27210</name>
</gene>
<protein>
    <recommendedName>
        <fullName evidence="12">Dynactin subunit 4</fullName>
    </recommendedName>
</protein>
<evidence type="ECO:0000256" key="3">
    <source>
        <dbReference type="ARBA" id="ARBA00004657"/>
    </source>
</evidence>
<keyword evidence="8" id="KW-0007">Acetylation</keyword>
<dbReference type="PANTHER" id="PTHR13034:SF2">
    <property type="entry name" value="DYNACTIN SUBUNIT 4"/>
    <property type="match status" value="1"/>
</dbReference>
<evidence type="ECO:0000313" key="16">
    <source>
        <dbReference type="Proteomes" id="UP000789595"/>
    </source>
</evidence>
<comment type="similarity">
    <text evidence="11">Belongs to the dynactin subunit 4 family.</text>
</comment>
<dbReference type="GO" id="GO:0005869">
    <property type="term" value="C:dynactin complex"/>
    <property type="evidence" value="ECO:0007669"/>
    <property type="project" value="InterPro"/>
</dbReference>
<dbReference type="Proteomes" id="UP000789595">
    <property type="component" value="Unassembled WGS sequence"/>
</dbReference>
<organism evidence="15 16">
    <name type="scientific">Pelagomonas calceolata</name>
    <dbReference type="NCBI Taxonomy" id="35677"/>
    <lineage>
        <taxon>Eukaryota</taxon>
        <taxon>Sar</taxon>
        <taxon>Stramenopiles</taxon>
        <taxon>Ochrophyta</taxon>
        <taxon>Pelagophyceae</taxon>
        <taxon>Pelagomonadales</taxon>
        <taxon>Pelagomonadaceae</taxon>
        <taxon>Pelagomonas</taxon>
    </lineage>
</organism>
<feature type="region of interest" description="Disordered" evidence="14">
    <location>
        <begin position="165"/>
        <end position="272"/>
    </location>
</feature>
<evidence type="ECO:0000256" key="10">
    <source>
        <dbReference type="ARBA" id="ARBA00023212"/>
    </source>
</evidence>
<keyword evidence="6" id="KW-0597">Phosphoprotein</keyword>
<accession>A0A8J2SLQ6</accession>
<comment type="subcellular location">
    <subcellularLocation>
        <location evidence="1">Cytoplasm</location>
        <location evidence="1">Cytoskeleton</location>
        <location evidence="1">Microtubule organizing center</location>
        <location evidence="1">Centrosome</location>
    </subcellularLocation>
    <subcellularLocation>
        <location evidence="2">Cytoplasm</location>
        <location evidence="2">Cytoskeleton</location>
        <location evidence="2">Stress fiber</location>
    </subcellularLocation>
    <subcellularLocation>
        <location evidence="3">Cytoplasm</location>
        <location evidence="3">Myofibril</location>
    </subcellularLocation>
</comment>
<evidence type="ECO:0000256" key="13">
    <source>
        <dbReference type="ARBA" id="ARBA00093507"/>
    </source>
</evidence>
<keyword evidence="9" id="KW-0175">Coiled coil</keyword>
<dbReference type="EMBL" id="CAKKNE010000004">
    <property type="protein sequence ID" value="CAH0375388.1"/>
    <property type="molecule type" value="Genomic_DNA"/>
</dbReference>
<sequence length="457" mass="48564">MAPPPLALVLYGDPEHRYAPVGDFFYSAEAKELVSRALGASSAEVDSLYCPRALEPVAQSDADAAFGRSDACADCPRCGTTLRAVRDGTWHYACASCAWTSRAVDLEDGEDDLHLAMKLAQREAEAPRAAAFAAALARLRASGFGGAGAEGASRDDDAEARALRDPLPEPLEARLRQPLAPDARQRLAPTRPQLRAAVTRRRVADVEAGRAGILRKPRPHPLDGDSSAGGAGGRHRKDASAHRTVGGRRPPPPPRSPGRRERRRRGRRTQVPTLAFARAPRWRRDGAAVAYEVVLFVRNPSPDDAMTVTIRPRPLPGRRHLVADFRATRWREASRASTAAVEVALAPRDEFAVDLEPDARALRALVDGAPSGFEGVLAATGARATVRLLCRADGAVAAGGDWHAAAARTCAAPIDRVALGLAVSCRVASFGAAVVLPWPGGLASEAWEVARGCACVF</sequence>